<organism evidence="1 2">
    <name type="scientific">Araneus ventricosus</name>
    <name type="common">Orbweaver spider</name>
    <name type="synonym">Epeira ventricosa</name>
    <dbReference type="NCBI Taxonomy" id="182803"/>
    <lineage>
        <taxon>Eukaryota</taxon>
        <taxon>Metazoa</taxon>
        <taxon>Ecdysozoa</taxon>
        <taxon>Arthropoda</taxon>
        <taxon>Chelicerata</taxon>
        <taxon>Arachnida</taxon>
        <taxon>Araneae</taxon>
        <taxon>Araneomorphae</taxon>
        <taxon>Entelegynae</taxon>
        <taxon>Araneoidea</taxon>
        <taxon>Araneidae</taxon>
        <taxon>Araneus</taxon>
    </lineage>
</organism>
<evidence type="ECO:0000313" key="1">
    <source>
        <dbReference type="EMBL" id="GBO27774.1"/>
    </source>
</evidence>
<proteinExistence type="predicted"/>
<sequence>MYKQSRPNCPALALLLQGLSGICRIFHNEKLFRIYLLFKPAVFFYKPESVE</sequence>
<gene>
    <name evidence="1" type="ORF">AVEN_261548_1</name>
</gene>
<accession>A0A4Y2VU77</accession>
<protein>
    <submittedName>
        <fullName evidence="1">Uncharacterized protein</fullName>
    </submittedName>
</protein>
<comment type="caution">
    <text evidence="1">The sequence shown here is derived from an EMBL/GenBank/DDBJ whole genome shotgun (WGS) entry which is preliminary data.</text>
</comment>
<dbReference type="AlphaFoldDB" id="A0A4Y2VU77"/>
<feature type="non-terminal residue" evidence="1">
    <location>
        <position position="51"/>
    </location>
</feature>
<dbReference type="EMBL" id="BGPR01050831">
    <property type="protein sequence ID" value="GBO27774.1"/>
    <property type="molecule type" value="Genomic_DNA"/>
</dbReference>
<dbReference type="Proteomes" id="UP000499080">
    <property type="component" value="Unassembled WGS sequence"/>
</dbReference>
<name>A0A4Y2VU77_ARAVE</name>
<reference evidence="1 2" key="1">
    <citation type="journal article" date="2019" name="Sci. Rep.">
        <title>Orb-weaving spider Araneus ventricosus genome elucidates the spidroin gene catalogue.</title>
        <authorList>
            <person name="Kono N."/>
            <person name="Nakamura H."/>
            <person name="Ohtoshi R."/>
            <person name="Moran D.A.P."/>
            <person name="Shinohara A."/>
            <person name="Yoshida Y."/>
            <person name="Fujiwara M."/>
            <person name="Mori M."/>
            <person name="Tomita M."/>
            <person name="Arakawa K."/>
        </authorList>
    </citation>
    <scope>NUCLEOTIDE SEQUENCE [LARGE SCALE GENOMIC DNA]</scope>
</reference>
<keyword evidence="2" id="KW-1185">Reference proteome</keyword>
<evidence type="ECO:0000313" key="2">
    <source>
        <dbReference type="Proteomes" id="UP000499080"/>
    </source>
</evidence>